<gene>
    <name evidence="3" type="ORF">ElP_62340</name>
</gene>
<evidence type="ECO:0000313" key="4">
    <source>
        <dbReference type="Proteomes" id="UP000317835"/>
    </source>
</evidence>
<dbReference type="RefSeq" id="WP_145276655.1">
    <property type="nucleotide sequence ID" value="NZ_CP036426.1"/>
</dbReference>
<dbReference type="KEGG" id="tpla:ElP_62340"/>
<dbReference type="OrthoDB" id="9989155at2"/>
<keyword evidence="4" id="KW-1185">Reference proteome</keyword>
<reference evidence="3 4" key="1">
    <citation type="submission" date="2019-02" db="EMBL/GenBank/DDBJ databases">
        <title>Deep-cultivation of Planctomycetes and their phenomic and genomic characterization uncovers novel biology.</title>
        <authorList>
            <person name="Wiegand S."/>
            <person name="Jogler M."/>
            <person name="Boedeker C."/>
            <person name="Pinto D."/>
            <person name="Vollmers J."/>
            <person name="Rivas-Marin E."/>
            <person name="Kohn T."/>
            <person name="Peeters S.H."/>
            <person name="Heuer A."/>
            <person name="Rast P."/>
            <person name="Oberbeckmann S."/>
            <person name="Bunk B."/>
            <person name="Jeske O."/>
            <person name="Meyerdierks A."/>
            <person name="Storesund J.E."/>
            <person name="Kallscheuer N."/>
            <person name="Luecker S."/>
            <person name="Lage O.M."/>
            <person name="Pohl T."/>
            <person name="Merkel B.J."/>
            <person name="Hornburger P."/>
            <person name="Mueller R.-W."/>
            <person name="Bruemmer F."/>
            <person name="Labrenz M."/>
            <person name="Spormann A.M."/>
            <person name="Op den Camp H."/>
            <person name="Overmann J."/>
            <person name="Amann R."/>
            <person name="Jetten M.S.M."/>
            <person name="Mascher T."/>
            <person name="Medema M.H."/>
            <person name="Devos D.P."/>
            <person name="Kaster A.-K."/>
            <person name="Ovreas L."/>
            <person name="Rohde M."/>
            <person name="Galperin M.Y."/>
            <person name="Jogler C."/>
        </authorList>
    </citation>
    <scope>NUCLEOTIDE SEQUENCE [LARGE SCALE GENOMIC DNA]</scope>
    <source>
        <strain evidence="3 4">ElP</strain>
    </source>
</reference>
<name>A0A518HBP4_9BACT</name>
<keyword evidence="2" id="KW-0472">Membrane</keyword>
<feature type="compositionally biased region" description="Pro residues" evidence="1">
    <location>
        <begin position="1"/>
        <end position="14"/>
    </location>
</feature>
<evidence type="ECO:0000256" key="1">
    <source>
        <dbReference type="SAM" id="MobiDB-lite"/>
    </source>
</evidence>
<feature type="region of interest" description="Disordered" evidence="1">
    <location>
        <begin position="48"/>
        <end position="76"/>
    </location>
</feature>
<dbReference type="Proteomes" id="UP000317835">
    <property type="component" value="Chromosome"/>
</dbReference>
<keyword evidence="2" id="KW-0812">Transmembrane</keyword>
<dbReference type="EMBL" id="CP036426">
    <property type="protein sequence ID" value="QDV38283.1"/>
    <property type="molecule type" value="Genomic_DNA"/>
</dbReference>
<feature type="transmembrane region" description="Helical" evidence="2">
    <location>
        <begin position="26"/>
        <end position="45"/>
    </location>
</feature>
<proteinExistence type="predicted"/>
<feature type="region of interest" description="Disordered" evidence="1">
    <location>
        <begin position="1"/>
        <end position="20"/>
    </location>
</feature>
<organism evidence="3 4">
    <name type="scientific">Tautonia plasticadhaerens</name>
    <dbReference type="NCBI Taxonomy" id="2527974"/>
    <lineage>
        <taxon>Bacteria</taxon>
        <taxon>Pseudomonadati</taxon>
        <taxon>Planctomycetota</taxon>
        <taxon>Planctomycetia</taxon>
        <taxon>Isosphaerales</taxon>
        <taxon>Isosphaeraceae</taxon>
        <taxon>Tautonia</taxon>
    </lineage>
</organism>
<accession>A0A518HBP4</accession>
<sequence>MSTAPPEAPPPSPDRPIGTPSRRRRFALALSVFGLWVACLAFLAFRAEPPDPLPGANPGDELPAPVPDDSDADPGP</sequence>
<keyword evidence="2" id="KW-1133">Transmembrane helix</keyword>
<dbReference type="AlphaFoldDB" id="A0A518HBP4"/>
<protein>
    <submittedName>
        <fullName evidence="3">Uncharacterized protein</fullName>
    </submittedName>
</protein>
<evidence type="ECO:0000313" key="3">
    <source>
        <dbReference type="EMBL" id="QDV38283.1"/>
    </source>
</evidence>
<evidence type="ECO:0000256" key="2">
    <source>
        <dbReference type="SAM" id="Phobius"/>
    </source>
</evidence>